<dbReference type="Pfam" id="PF17900">
    <property type="entry name" value="Peptidase_M1_N"/>
    <property type="match status" value="1"/>
</dbReference>
<keyword evidence="2" id="KW-0812">Transmembrane</keyword>
<feature type="region of interest" description="Disordered" evidence="1">
    <location>
        <begin position="86"/>
        <end position="128"/>
    </location>
</feature>
<dbReference type="InterPro" id="IPR014782">
    <property type="entry name" value="Peptidase_M1_dom"/>
</dbReference>
<dbReference type="GO" id="GO:0043171">
    <property type="term" value="P:peptide catabolic process"/>
    <property type="evidence" value="ECO:0000318"/>
    <property type="project" value="GO_Central"/>
</dbReference>
<dbReference type="GO" id="GO:0070006">
    <property type="term" value="F:metalloaminopeptidase activity"/>
    <property type="evidence" value="ECO:0000318"/>
    <property type="project" value="GO_Central"/>
</dbReference>
<feature type="compositionally biased region" description="Basic and acidic residues" evidence="1">
    <location>
        <begin position="89"/>
        <end position="98"/>
    </location>
</feature>
<dbReference type="PANTHER" id="PTHR11533">
    <property type="entry name" value="PROTEASE M1 ZINC METALLOPROTEASE"/>
    <property type="match status" value="1"/>
</dbReference>
<organism evidence="3 4">
    <name type="scientific">Pristionchus pacificus</name>
    <name type="common">Parasitic nematode worm</name>
    <dbReference type="NCBI Taxonomy" id="54126"/>
    <lineage>
        <taxon>Eukaryota</taxon>
        <taxon>Metazoa</taxon>
        <taxon>Ecdysozoa</taxon>
        <taxon>Nematoda</taxon>
        <taxon>Chromadorea</taxon>
        <taxon>Rhabditida</taxon>
        <taxon>Rhabditina</taxon>
        <taxon>Diplogasteromorpha</taxon>
        <taxon>Diplogasteroidea</taxon>
        <taxon>Neodiplogasteridae</taxon>
        <taxon>Pristionchus</taxon>
    </lineage>
</organism>
<proteinExistence type="predicted"/>
<accession>A0A2A6CRM3</accession>
<gene>
    <name evidence="3" type="primary">WBGene00102109</name>
</gene>
<evidence type="ECO:0000313" key="4">
    <source>
        <dbReference type="Proteomes" id="UP000005239"/>
    </source>
</evidence>
<dbReference type="EnsemblMetazoa" id="PPA12555.1">
    <property type="protein sequence ID" value="PPA12555.1"/>
    <property type="gene ID" value="WBGene00102109"/>
</dbReference>
<keyword evidence="2" id="KW-1133">Transmembrane helix</keyword>
<dbReference type="Pfam" id="PF01433">
    <property type="entry name" value="Peptidase_M1"/>
    <property type="match status" value="1"/>
</dbReference>
<accession>A0A8R1YED7</accession>
<dbReference type="GO" id="GO:0006508">
    <property type="term" value="P:proteolysis"/>
    <property type="evidence" value="ECO:0000318"/>
    <property type="project" value="GO_Central"/>
</dbReference>
<dbReference type="InterPro" id="IPR045357">
    <property type="entry name" value="Aminopeptidase_N-like_N"/>
</dbReference>
<dbReference type="PANTHER" id="PTHR11533:SF299">
    <property type="entry name" value="AMINOPEPTIDASE"/>
    <property type="match status" value="1"/>
</dbReference>
<sequence length="712" mass="81156">MSQSIDIDSDPRNANGRPRSRVFDLLTILFLLTIITLIALTILPKRDESAGITIDFEVTPPPAVTPEGDLYPPVLPIGGEHVIYNGDPNEEKKEDDTPLKVGDIKLPTPRKAHPEDSDVDDLPFSRGMNPNREKRHTVFYRIAPFIDPLEYDVNITVTVRGRNGAKQSTIAGVANIHFRANGDASNLLEIHAEKLNLNFMYLMSISSKATFEPIHSYYNEDKRTAVFLLDKRMRDGEEYALGMRMNSEEDVSSFCLHLHVIDVFIVQFKWTAAVSTNGFVGVYETCLQGKVAGTRQWMPAFDEPALKATLGLRITHPADLNARSNAPVESKSEVESTRTTVFSKTARISPYIYTWSLTDYPEKSTEVNGIKVSVISNQPEEKLSKPPLDHAKQAVQSYFDALNISESHIFEKMGSAYIDNQINVYEHEMMHQYFGNLITLSWWDEVWINEGLTTMYEIDAAFGIGTQTAIDHLRERRDRHMRTFLNKFAYQSVTGDDFLKTIKEVCKKYHSKETINFAVGMAKDFFEMRGFPLLKIKRNGRKIELIQVRFVRGFYDDPKKENIPFATHHWRLPVYLVKLDGTPYKTIFMTSKEITVEVESDDELIIDHKKVHRPEPLGGLGGPTFEPCEQLRKIFENFSRAARENREFITRIFNQHHAAITEARQLGDKIEAALRKHLSKAEYPSSRVITPGAAQIFNLKPEADPSFGLHFY</sequence>
<dbReference type="InterPro" id="IPR042097">
    <property type="entry name" value="Aminopeptidase_N-like_N_sf"/>
</dbReference>
<dbReference type="Proteomes" id="UP000005239">
    <property type="component" value="Unassembled WGS sequence"/>
</dbReference>
<keyword evidence="4" id="KW-1185">Reference proteome</keyword>
<reference evidence="4" key="1">
    <citation type="journal article" date="2008" name="Nat. Genet.">
        <title>The Pristionchus pacificus genome provides a unique perspective on nematode lifestyle and parasitism.</title>
        <authorList>
            <person name="Dieterich C."/>
            <person name="Clifton S.W."/>
            <person name="Schuster L.N."/>
            <person name="Chinwalla A."/>
            <person name="Delehaunty K."/>
            <person name="Dinkelacker I."/>
            <person name="Fulton L."/>
            <person name="Fulton R."/>
            <person name="Godfrey J."/>
            <person name="Minx P."/>
            <person name="Mitreva M."/>
            <person name="Roeseler W."/>
            <person name="Tian H."/>
            <person name="Witte H."/>
            <person name="Yang S.P."/>
            <person name="Wilson R.K."/>
            <person name="Sommer R.J."/>
        </authorList>
    </citation>
    <scope>NUCLEOTIDE SEQUENCE [LARGE SCALE GENOMIC DNA]</scope>
    <source>
        <strain evidence="4">PS312</strain>
    </source>
</reference>
<dbReference type="SUPFAM" id="SSF55486">
    <property type="entry name" value="Metalloproteases ('zincins'), catalytic domain"/>
    <property type="match status" value="1"/>
</dbReference>
<dbReference type="InterPro" id="IPR027268">
    <property type="entry name" value="Peptidase_M4/M1_CTD_sf"/>
</dbReference>
<dbReference type="InterPro" id="IPR050344">
    <property type="entry name" value="Peptidase_M1_aminopeptidases"/>
</dbReference>
<feature type="transmembrane region" description="Helical" evidence="2">
    <location>
        <begin position="22"/>
        <end position="43"/>
    </location>
</feature>
<dbReference type="SUPFAM" id="SSF63737">
    <property type="entry name" value="Leukotriene A4 hydrolase N-terminal domain"/>
    <property type="match status" value="1"/>
</dbReference>
<dbReference type="AlphaFoldDB" id="A0A2A6CRM3"/>
<dbReference type="GO" id="GO:0008270">
    <property type="term" value="F:zinc ion binding"/>
    <property type="evidence" value="ECO:0007669"/>
    <property type="project" value="InterPro"/>
</dbReference>
<dbReference type="Gene3D" id="2.60.40.1730">
    <property type="entry name" value="tricorn interacting facor f3 domain"/>
    <property type="match status" value="1"/>
</dbReference>
<dbReference type="OrthoDB" id="5834039at2759"/>
<evidence type="ECO:0000256" key="2">
    <source>
        <dbReference type="SAM" id="Phobius"/>
    </source>
</evidence>
<keyword evidence="2" id="KW-0472">Membrane</keyword>
<evidence type="ECO:0000313" key="3">
    <source>
        <dbReference type="EnsemblMetazoa" id="PPA12555.1"/>
    </source>
</evidence>
<protein>
    <submittedName>
        <fullName evidence="3">Peptidase</fullName>
    </submittedName>
</protein>
<name>A0A2A6CRM3_PRIPA</name>
<reference evidence="3" key="2">
    <citation type="submission" date="2022-06" db="UniProtKB">
        <authorList>
            <consortium name="EnsemblMetazoa"/>
        </authorList>
    </citation>
    <scope>IDENTIFICATION</scope>
    <source>
        <strain evidence="3">PS312</strain>
    </source>
</reference>
<dbReference type="Gene3D" id="1.10.390.10">
    <property type="entry name" value="Neutral Protease Domain 2"/>
    <property type="match status" value="1"/>
</dbReference>
<evidence type="ECO:0000256" key="1">
    <source>
        <dbReference type="SAM" id="MobiDB-lite"/>
    </source>
</evidence>